<comment type="caution">
    <text evidence="4">The sequence shown here is derived from an EMBL/GenBank/DDBJ whole genome shotgun (WGS) entry which is preliminary data.</text>
</comment>
<dbReference type="SMART" id="SM00822">
    <property type="entry name" value="PKS_KR"/>
    <property type="match status" value="1"/>
</dbReference>
<evidence type="ECO:0000256" key="1">
    <source>
        <dbReference type="ARBA" id="ARBA00006484"/>
    </source>
</evidence>
<dbReference type="Proteomes" id="UP000582643">
    <property type="component" value="Unassembled WGS sequence"/>
</dbReference>
<organism evidence="4 5">
    <name type="scientific">Streptomyces nymphaeiformis</name>
    <dbReference type="NCBI Taxonomy" id="2663842"/>
    <lineage>
        <taxon>Bacteria</taxon>
        <taxon>Bacillati</taxon>
        <taxon>Actinomycetota</taxon>
        <taxon>Actinomycetes</taxon>
        <taxon>Kitasatosporales</taxon>
        <taxon>Streptomycetaceae</taxon>
        <taxon>Streptomyces</taxon>
    </lineage>
</organism>
<dbReference type="SUPFAM" id="SSF51735">
    <property type="entry name" value="NAD(P)-binding Rossmann-fold domains"/>
    <property type="match status" value="1"/>
</dbReference>
<comment type="similarity">
    <text evidence="1">Belongs to the short-chain dehydrogenases/reductases (SDR) family.</text>
</comment>
<dbReference type="PANTHER" id="PTHR44196">
    <property type="entry name" value="DEHYDROGENASE/REDUCTASE SDR FAMILY MEMBER 7B"/>
    <property type="match status" value="1"/>
</dbReference>
<name>A0A7W7U4E4_9ACTN</name>
<dbReference type="GO" id="GO:0016020">
    <property type="term" value="C:membrane"/>
    <property type="evidence" value="ECO:0007669"/>
    <property type="project" value="TreeGrafter"/>
</dbReference>
<dbReference type="EMBL" id="JACHJY010000008">
    <property type="protein sequence ID" value="MBB4984848.1"/>
    <property type="molecule type" value="Genomic_DNA"/>
</dbReference>
<evidence type="ECO:0000256" key="2">
    <source>
        <dbReference type="ARBA" id="ARBA00023002"/>
    </source>
</evidence>
<reference evidence="4 5" key="1">
    <citation type="submission" date="2020-08" db="EMBL/GenBank/DDBJ databases">
        <title>Genomic Encyclopedia of Type Strains, Phase III (KMG-III): the genomes of soil and plant-associated and newly described type strains.</title>
        <authorList>
            <person name="Whitman W."/>
        </authorList>
    </citation>
    <scope>NUCLEOTIDE SEQUENCE [LARGE SCALE GENOMIC DNA]</scope>
    <source>
        <strain evidence="4 5">SFB5A</strain>
    </source>
</reference>
<dbReference type="RefSeq" id="WP_184932133.1">
    <property type="nucleotide sequence ID" value="NZ_JACHJY010000008.1"/>
</dbReference>
<evidence type="ECO:0000259" key="3">
    <source>
        <dbReference type="SMART" id="SM00822"/>
    </source>
</evidence>
<dbReference type="AlphaFoldDB" id="A0A7W7U4E4"/>
<dbReference type="InterPro" id="IPR002347">
    <property type="entry name" value="SDR_fam"/>
</dbReference>
<keyword evidence="2" id="KW-0560">Oxidoreductase</keyword>
<protein>
    <submittedName>
        <fullName evidence="4">Short-subunit dehydrogenase</fullName>
    </submittedName>
</protein>
<dbReference type="Gene3D" id="3.40.50.720">
    <property type="entry name" value="NAD(P)-binding Rossmann-like Domain"/>
    <property type="match status" value="1"/>
</dbReference>
<keyword evidence="5" id="KW-1185">Reference proteome</keyword>
<accession>A0A7W7U4E4</accession>
<dbReference type="GO" id="GO:0016491">
    <property type="term" value="F:oxidoreductase activity"/>
    <property type="evidence" value="ECO:0007669"/>
    <property type="project" value="UniProtKB-KW"/>
</dbReference>
<sequence length="374" mass="39877">MTPTRRARYAPHASRPRRAGLALGTFAEGLLVIHERRRVRPQRSGRTVVVTGASAGVGRAVARAFGEQGASVALLARGRRGLDAAAAEVERAGGRALVVPVDMALPTQVEEAAGRVERALGPIDVWVNAAFTSVFARFPDVTADEYARVTAVTYLGCVHGTRAALRRMRPRDSGAVVQVGSALGEASVPLQAAYRGAKHAINGFTAAVRMELRHERSGVAVTVVQLPALNTPQFSWVLSRLPRRPRPVAPVYQPEVAARAVVYAARHPRRGEYRVGASTAGTVLAHRLAPALLDRTGYAAQQTDERAWPVAPHNLWEPLDGPHGRDHGAHGSFGSEAAGRSPYTVAARHRALLSAAVAAALVTARVLRVRTART</sequence>
<dbReference type="NCBIfam" id="NF005495">
    <property type="entry name" value="PRK07109.1"/>
    <property type="match status" value="1"/>
</dbReference>
<dbReference type="Pfam" id="PF00106">
    <property type="entry name" value="adh_short"/>
    <property type="match status" value="1"/>
</dbReference>
<feature type="domain" description="Ketoreductase" evidence="3">
    <location>
        <begin position="46"/>
        <end position="232"/>
    </location>
</feature>
<gene>
    <name evidence="4" type="ORF">GGE06_005794</name>
</gene>
<proteinExistence type="inferred from homology"/>
<dbReference type="PRINTS" id="PR00081">
    <property type="entry name" value="GDHRDH"/>
</dbReference>
<dbReference type="InterPro" id="IPR036291">
    <property type="entry name" value="NAD(P)-bd_dom_sf"/>
</dbReference>
<evidence type="ECO:0000313" key="5">
    <source>
        <dbReference type="Proteomes" id="UP000582643"/>
    </source>
</evidence>
<evidence type="ECO:0000313" key="4">
    <source>
        <dbReference type="EMBL" id="MBB4984848.1"/>
    </source>
</evidence>
<dbReference type="PANTHER" id="PTHR44196:SF1">
    <property type="entry name" value="DEHYDROGENASE_REDUCTASE SDR FAMILY MEMBER 7B"/>
    <property type="match status" value="1"/>
</dbReference>
<dbReference type="InterPro" id="IPR057326">
    <property type="entry name" value="KR_dom"/>
</dbReference>